<dbReference type="InterPro" id="IPR001437">
    <property type="entry name" value="Tscrpt_elong_fac_GreA/B_C"/>
</dbReference>
<evidence type="ECO:0000256" key="4">
    <source>
        <dbReference type="ARBA" id="ARBA00023125"/>
    </source>
</evidence>
<dbReference type="NCBIfam" id="TIGR01462">
    <property type="entry name" value="greA"/>
    <property type="match status" value="1"/>
</dbReference>
<reference evidence="12" key="1">
    <citation type="journal article" date="2023" name="Int. J. Syst. Evol. Microbiol.">
        <title>Collibacillus ludicampi gen. nov., sp. nov., a new soil bacterium of the family Alicyclobacillaceae.</title>
        <authorList>
            <person name="Jojima T."/>
            <person name="Ioku Y."/>
            <person name="Fukuta Y."/>
            <person name="Shirasaka N."/>
            <person name="Matsumura Y."/>
            <person name="Mori M."/>
        </authorList>
    </citation>
    <scope>NUCLEOTIDE SEQUENCE</scope>
    <source>
        <strain evidence="12">TP075</strain>
    </source>
</reference>
<organism evidence="12 13">
    <name type="scientific">Collibacillus ludicampi</name>
    <dbReference type="NCBI Taxonomy" id="2771369"/>
    <lineage>
        <taxon>Bacteria</taxon>
        <taxon>Bacillati</taxon>
        <taxon>Bacillota</taxon>
        <taxon>Bacilli</taxon>
        <taxon>Bacillales</taxon>
        <taxon>Alicyclobacillaceae</taxon>
        <taxon>Collibacillus</taxon>
    </lineage>
</organism>
<comment type="caution">
    <text evidence="12">The sequence shown here is derived from an EMBL/GenBank/DDBJ whole genome shotgun (WGS) entry which is preliminary data.</text>
</comment>
<evidence type="ECO:0000256" key="2">
    <source>
        <dbReference type="ARBA" id="ARBA00013729"/>
    </source>
</evidence>
<dbReference type="GO" id="GO:0070063">
    <property type="term" value="F:RNA polymerase binding"/>
    <property type="evidence" value="ECO:0007669"/>
    <property type="project" value="InterPro"/>
</dbReference>
<comment type="similarity">
    <text evidence="1 8 9">Belongs to the GreA/GreB family.</text>
</comment>
<dbReference type="FunFam" id="1.10.287.180:FF:000001">
    <property type="entry name" value="Transcription elongation factor GreA"/>
    <property type="match status" value="1"/>
</dbReference>
<dbReference type="InterPro" id="IPR018151">
    <property type="entry name" value="TF_GreA/GreB_CS"/>
</dbReference>
<dbReference type="InterPro" id="IPR022691">
    <property type="entry name" value="Tscrpt_elong_fac_GreA/B_N"/>
</dbReference>
<dbReference type="InterPro" id="IPR036805">
    <property type="entry name" value="Tscrpt_elong_fac_GreA/B_N_sf"/>
</dbReference>
<keyword evidence="8" id="KW-0175">Coiled coil</keyword>
<keyword evidence="3 8" id="KW-0805">Transcription regulation</keyword>
<evidence type="ECO:0000256" key="8">
    <source>
        <dbReference type="HAMAP-Rule" id="MF_00105"/>
    </source>
</evidence>
<proteinExistence type="inferred from homology"/>
<dbReference type="RefSeq" id="WP_282199223.1">
    <property type="nucleotide sequence ID" value="NZ_BOQE01000001.1"/>
</dbReference>
<evidence type="ECO:0000256" key="6">
    <source>
        <dbReference type="ARBA" id="ARBA00024916"/>
    </source>
</evidence>
<evidence type="ECO:0000256" key="9">
    <source>
        <dbReference type="RuleBase" id="RU000556"/>
    </source>
</evidence>
<gene>
    <name evidence="12" type="primary">greA_1</name>
    <name evidence="8" type="synonym">greA</name>
    <name evidence="12" type="ORF">DNHGIG_16320</name>
</gene>
<dbReference type="GO" id="GO:0006354">
    <property type="term" value="P:DNA-templated transcription elongation"/>
    <property type="evidence" value="ECO:0007669"/>
    <property type="project" value="TreeGrafter"/>
</dbReference>
<feature type="domain" description="Transcription elongation factor GreA/GreB N-terminal" evidence="11">
    <location>
        <begin position="12"/>
        <end position="74"/>
    </location>
</feature>
<dbReference type="SUPFAM" id="SSF54534">
    <property type="entry name" value="FKBP-like"/>
    <property type="match status" value="1"/>
</dbReference>
<dbReference type="InterPro" id="IPR036953">
    <property type="entry name" value="GreA/GreB_C_sf"/>
</dbReference>
<dbReference type="Pfam" id="PF03449">
    <property type="entry name" value="GreA_GreB_N"/>
    <property type="match status" value="1"/>
</dbReference>
<dbReference type="Gene3D" id="3.10.50.30">
    <property type="entry name" value="Transcription elongation factor, GreA/GreB, C-terminal domain"/>
    <property type="match status" value="1"/>
</dbReference>
<keyword evidence="13" id="KW-1185">Reference proteome</keyword>
<dbReference type="GO" id="GO:0003746">
    <property type="term" value="F:translation elongation factor activity"/>
    <property type="evidence" value="ECO:0007669"/>
    <property type="project" value="UniProtKB-KW"/>
</dbReference>
<dbReference type="Proteomes" id="UP001057291">
    <property type="component" value="Unassembled WGS sequence"/>
</dbReference>
<evidence type="ECO:0000259" key="10">
    <source>
        <dbReference type="Pfam" id="PF01272"/>
    </source>
</evidence>
<dbReference type="InterPro" id="IPR023459">
    <property type="entry name" value="Tscrpt_elong_fac_GreA/B_fam"/>
</dbReference>
<keyword evidence="4 8" id="KW-0238">DNA-binding</keyword>
<feature type="coiled-coil region" evidence="8">
    <location>
        <begin position="12"/>
        <end position="83"/>
    </location>
</feature>
<dbReference type="SUPFAM" id="SSF46557">
    <property type="entry name" value="GreA transcript cleavage protein, N-terminal domain"/>
    <property type="match status" value="1"/>
</dbReference>
<keyword evidence="12" id="KW-0251">Elongation factor</keyword>
<dbReference type="NCBIfam" id="NF001263">
    <property type="entry name" value="PRK00226.1-4"/>
    <property type="match status" value="1"/>
</dbReference>
<dbReference type="HAMAP" id="MF_00105">
    <property type="entry name" value="GreA_GreB"/>
    <property type="match status" value="1"/>
</dbReference>
<evidence type="ECO:0000256" key="1">
    <source>
        <dbReference type="ARBA" id="ARBA00008213"/>
    </source>
</evidence>
<evidence type="ECO:0000313" key="12">
    <source>
        <dbReference type="EMBL" id="GIM46083.1"/>
    </source>
</evidence>
<dbReference type="Gene3D" id="1.10.287.180">
    <property type="entry name" value="Transcription elongation factor, GreA/GreB, N-terminal domain"/>
    <property type="match status" value="1"/>
</dbReference>
<dbReference type="InterPro" id="IPR006359">
    <property type="entry name" value="Tscrpt_elong_fac_GreA"/>
</dbReference>
<feature type="domain" description="Transcription elongation factor GreA/GreB C-terminal" evidence="10">
    <location>
        <begin position="85"/>
        <end position="155"/>
    </location>
</feature>
<evidence type="ECO:0000313" key="13">
    <source>
        <dbReference type="Proteomes" id="UP001057291"/>
    </source>
</evidence>
<sequence>MEDKETPIHLSLQKMEEELHFLKKMKRREIAERIKTAISNGDLSENSEYESAKTEQAFLERRIDTLERMLHNARLRMNEVKLAGISLGTRVKVRDLELDHVVEYTIVSAAEADPPDRKISSESPVGRALLGQGTGTKVNVQVPTGVIRYEVLEIMN</sequence>
<dbReference type="PANTHER" id="PTHR30437">
    <property type="entry name" value="TRANSCRIPTION ELONGATION FACTOR GREA"/>
    <property type="match status" value="1"/>
</dbReference>
<dbReference type="PIRSF" id="PIRSF006092">
    <property type="entry name" value="GreA_GreB"/>
    <property type="match status" value="1"/>
</dbReference>
<evidence type="ECO:0000259" key="11">
    <source>
        <dbReference type="Pfam" id="PF03449"/>
    </source>
</evidence>
<comment type="function">
    <text evidence="6 8 9">Necessary for efficient RNA polymerase transcription elongation past template-encoded arresting sites. The arresting sites in DNA have the property of trapping a certain fraction of elongating RNA polymerases that pass through, resulting in locked ternary complexes. Cleavage of the nascent transcript by cleavage factors such as GreA or GreB allows the resumption of elongation from the new 3'terminus. GreA releases sequences of 2 to 3 nucleotides.</text>
</comment>
<dbReference type="InterPro" id="IPR028624">
    <property type="entry name" value="Tscrpt_elong_fac_GreA/B"/>
</dbReference>
<name>A0AAV4LEI1_9BACL</name>
<dbReference type="GO" id="GO:0003677">
    <property type="term" value="F:DNA binding"/>
    <property type="evidence" value="ECO:0007669"/>
    <property type="project" value="UniProtKB-UniRule"/>
</dbReference>
<evidence type="ECO:0000256" key="5">
    <source>
        <dbReference type="ARBA" id="ARBA00023163"/>
    </source>
</evidence>
<dbReference type="PROSITE" id="PS00829">
    <property type="entry name" value="GREAB_1"/>
    <property type="match status" value="1"/>
</dbReference>
<protein>
    <recommendedName>
        <fullName evidence="2 8">Transcription elongation factor GreA</fullName>
    </recommendedName>
    <alternativeName>
        <fullName evidence="7 8">Transcript cleavage factor GreA</fullName>
    </alternativeName>
</protein>
<dbReference type="GO" id="GO:0032784">
    <property type="term" value="P:regulation of DNA-templated transcription elongation"/>
    <property type="evidence" value="ECO:0007669"/>
    <property type="project" value="UniProtKB-UniRule"/>
</dbReference>
<dbReference type="EMBL" id="BOQE01000001">
    <property type="protein sequence ID" value="GIM46083.1"/>
    <property type="molecule type" value="Genomic_DNA"/>
</dbReference>
<evidence type="ECO:0000256" key="3">
    <source>
        <dbReference type="ARBA" id="ARBA00023015"/>
    </source>
</evidence>
<evidence type="ECO:0000256" key="7">
    <source>
        <dbReference type="ARBA" id="ARBA00030776"/>
    </source>
</evidence>
<keyword evidence="12" id="KW-0648">Protein biosynthesis</keyword>
<dbReference type="Pfam" id="PF01272">
    <property type="entry name" value="GreA_GreB"/>
    <property type="match status" value="1"/>
</dbReference>
<accession>A0AAV4LEI1</accession>
<dbReference type="AlphaFoldDB" id="A0AAV4LEI1"/>
<dbReference type="PANTHER" id="PTHR30437:SF4">
    <property type="entry name" value="TRANSCRIPTION ELONGATION FACTOR GREA"/>
    <property type="match status" value="1"/>
</dbReference>
<keyword evidence="5 8" id="KW-0804">Transcription</keyword>